<reference evidence="1" key="1">
    <citation type="journal article" date="2015" name="Nature">
        <title>Complex archaea that bridge the gap between prokaryotes and eukaryotes.</title>
        <authorList>
            <person name="Spang A."/>
            <person name="Saw J.H."/>
            <person name="Jorgensen S.L."/>
            <person name="Zaremba-Niedzwiedzka K."/>
            <person name="Martijn J."/>
            <person name="Lind A.E."/>
            <person name="van Eijk R."/>
            <person name="Schleper C."/>
            <person name="Guy L."/>
            <person name="Ettema T.J."/>
        </authorList>
    </citation>
    <scope>NUCLEOTIDE SEQUENCE</scope>
</reference>
<name>A0A0F9NTT0_9ZZZZ</name>
<dbReference type="EMBL" id="LAZR01003024">
    <property type="protein sequence ID" value="KKN22860.1"/>
    <property type="molecule type" value="Genomic_DNA"/>
</dbReference>
<evidence type="ECO:0008006" key="2">
    <source>
        <dbReference type="Google" id="ProtNLM"/>
    </source>
</evidence>
<comment type="caution">
    <text evidence="1">The sequence shown here is derived from an EMBL/GenBank/DDBJ whole genome shotgun (WGS) entry which is preliminary data.</text>
</comment>
<dbReference type="AlphaFoldDB" id="A0A0F9NTT0"/>
<protein>
    <recommendedName>
        <fullName evidence="2">Phage terminase large subunit N-terminal domain-containing protein</fullName>
    </recommendedName>
</protein>
<gene>
    <name evidence="1" type="ORF">LCGC14_0910900</name>
</gene>
<proteinExistence type="predicted"/>
<accession>A0A0F9NTT0</accession>
<organism evidence="1">
    <name type="scientific">marine sediment metagenome</name>
    <dbReference type="NCBI Taxonomy" id="412755"/>
    <lineage>
        <taxon>unclassified sequences</taxon>
        <taxon>metagenomes</taxon>
        <taxon>ecological metagenomes</taxon>
    </lineage>
</organism>
<sequence length="430" mass="50766">MGFLSIFGKHTPKYDMRRTTDWQMKDMEMTIWNEFVDYTQVPLETVQNKNRRSGKTKDSTRTAVFFDLIGLEVKWRACYRPQLTMAKQWLYMNPFVKNINNLTGAVSLYGPAYYPIDLSILTVANVTGIECDVAYFDEGAWAVKELQLYEAYRNARPMVAPSNCKHIIHFSTPARNTAFQEAWIEAELEEQRLGTKLTVLRTDVDCPWITEKWVESERIKHRDCIWYIDQNYKGIWVVYGGAVFNNFYDIHDAHVPQEIRDKWNEIPLECGGVDWNKPITKHYLVMGQVVPKYVFVKKELKFWDIDFLKDYMKYVSLELEDDDPYSNAFADTAKEKNIKCQYFGWNADAKMERVRQIQIRDVIIDKKECPTTYRNFQEASYDERYRLPFLKKLTNQHGLDGVLHMVHQIGGRIIYKKVEPMMSNMIKGWK</sequence>
<evidence type="ECO:0000313" key="1">
    <source>
        <dbReference type="EMBL" id="KKN22860.1"/>
    </source>
</evidence>